<dbReference type="Pfam" id="PF13843">
    <property type="entry name" value="DDE_Tnp_1_7"/>
    <property type="match status" value="1"/>
</dbReference>
<gene>
    <name evidence="2" type="ORF">M0813_03985</name>
</gene>
<reference evidence="2" key="1">
    <citation type="submission" date="2022-08" db="EMBL/GenBank/DDBJ databases">
        <title>Novel sulfate-reducing endosymbionts in the free-living metamonad Anaeramoeba.</title>
        <authorList>
            <person name="Jerlstrom-Hultqvist J."/>
            <person name="Cepicka I."/>
            <person name="Gallot-Lavallee L."/>
            <person name="Salas-Leiva D."/>
            <person name="Curtis B.A."/>
            <person name="Zahonova K."/>
            <person name="Pipaliya S."/>
            <person name="Dacks J."/>
            <person name="Roger A.J."/>
        </authorList>
    </citation>
    <scope>NUCLEOTIDE SEQUENCE</scope>
    <source>
        <strain evidence="2">Schooner1</strain>
    </source>
</reference>
<organism evidence="2 3">
    <name type="scientific">Anaeramoeba flamelloides</name>
    <dbReference type="NCBI Taxonomy" id="1746091"/>
    <lineage>
        <taxon>Eukaryota</taxon>
        <taxon>Metamonada</taxon>
        <taxon>Anaeramoebidae</taxon>
        <taxon>Anaeramoeba</taxon>
    </lineage>
</organism>
<evidence type="ECO:0000259" key="1">
    <source>
        <dbReference type="Pfam" id="PF13843"/>
    </source>
</evidence>
<dbReference type="Proteomes" id="UP001150062">
    <property type="component" value="Unassembled WGS sequence"/>
</dbReference>
<accession>A0ABQ8XQZ1</accession>
<proteinExistence type="predicted"/>
<feature type="domain" description="PiggyBac transposable element-derived protein" evidence="1">
    <location>
        <begin position="1"/>
        <end position="88"/>
    </location>
</feature>
<evidence type="ECO:0000313" key="3">
    <source>
        <dbReference type="Proteomes" id="UP001150062"/>
    </source>
</evidence>
<sequence length="283" mass="33214">MGIHPNTDISDHWKKNSILETKWIKDTMSRGRFQAIHRCWRFNNKTSFDQVRKIIKKKSMENWELSNQVVIDETLIKTKCRFIADAYFGSTKSVKELLDLGVNFTLMCRKDRTSKIFKNSLGKLVENGKWRSCYRDFELGITEENSILEDLGNQINFNQNKTTTFNFGNSVTTSIFHQNLLLCKEFQKNNFDNKIFSPFEKKETKRVVATFFKDKKRRKNGSNDVCLVSNCYDDSPVECKRKKSPTKIKPKLCDQYSKEMDYVDKANQNTVSFTFKAQTFNEI</sequence>
<dbReference type="EMBL" id="JAOAOG010000271">
    <property type="protein sequence ID" value="KAJ6234183.1"/>
    <property type="molecule type" value="Genomic_DNA"/>
</dbReference>
<dbReference type="PANTHER" id="PTHR46599">
    <property type="entry name" value="PIGGYBAC TRANSPOSABLE ELEMENT-DERIVED PROTEIN 4"/>
    <property type="match status" value="1"/>
</dbReference>
<name>A0ABQ8XQZ1_9EUKA</name>
<comment type="caution">
    <text evidence="2">The sequence shown here is derived from an EMBL/GenBank/DDBJ whole genome shotgun (WGS) entry which is preliminary data.</text>
</comment>
<protein>
    <submittedName>
        <fullName evidence="2">Piggybac transposable element-derived protein</fullName>
    </submittedName>
</protein>
<dbReference type="PANTHER" id="PTHR46599:SF3">
    <property type="entry name" value="PIGGYBAC TRANSPOSABLE ELEMENT-DERIVED PROTEIN 4"/>
    <property type="match status" value="1"/>
</dbReference>
<evidence type="ECO:0000313" key="2">
    <source>
        <dbReference type="EMBL" id="KAJ6234183.1"/>
    </source>
</evidence>
<keyword evidence="3" id="KW-1185">Reference proteome</keyword>
<dbReference type="InterPro" id="IPR029526">
    <property type="entry name" value="PGBD"/>
</dbReference>